<dbReference type="EMBL" id="KZ819189">
    <property type="protein sequence ID" value="PWZ02349.1"/>
    <property type="molecule type" value="Genomic_DNA"/>
</dbReference>
<gene>
    <name evidence="1" type="ORF">BCV70DRAFT_62766</name>
</gene>
<dbReference type="InParanoid" id="A0A317XYC1"/>
<name>A0A317XYC1_9BASI</name>
<evidence type="ECO:0000313" key="2">
    <source>
        <dbReference type="Proteomes" id="UP000246740"/>
    </source>
</evidence>
<dbReference type="AlphaFoldDB" id="A0A317XYC1"/>
<evidence type="ECO:0000313" key="1">
    <source>
        <dbReference type="EMBL" id="PWZ02349.1"/>
    </source>
</evidence>
<reference evidence="1 2" key="1">
    <citation type="journal article" date="2018" name="Mol. Biol. Evol.">
        <title>Broad Genomic Sampling Reveals a Smut Pathogenic Ancestry of the Fungal Clade Ustilaginomycotina.</title>
        <authorList>
            <person name="Kijpornyongpan T."/>
            <person name="Mondo S.J."/>
            <person name="Barry K."/>
            <person name="Sandor L."/>
            <person name="Lee J."/>
            <person name="Lipzen A."/>
            <person name="Pangilinan J."/>
            <person name="LaButti K."/>
            <person name="Hainaut M."/>
            <person name="Henrissat B."/>
            <person name="Grigoriev I.V."/>
            <person name="Spatafora J.W."/>
            <person name="Aime M.C."/>
        </authorList>
    </citation>
    <scope>NUCLEOTIDE SEQUENCE [LARGE SCALE GENOMIC DNA]</scope>
    <source>
        <strain evidence="1 2">MCA 3645</strain>
    </source>
</reference>
<dbReference type="Proteomes" id="UP000246740">
    <property type="component" value="Unassembled WGS sequence"/>
</dbReference>
<accession>A0A317XYC1</accession>
<keyword evidence="2" id="KW-1185">Reference proteome</keyword>
<organism evidence="1 2">
    <name type="scientific">Testicularia cyperi</name>
    <dbReference type="NCBI Taxonomy" id="1882483"/>
    <lineage>
        <taxon>Eukaryota</taxon>
        <taxon>Fungi</taxon>
        <taxon>Dikarya</taxon>
        <taxon>Basidiomycota</taxon>
        <taxon>Ustilaginomycotina</taxon>
        <taxon>Ustilaginomycetes</taxon>
        <taxon>Ustilaginales</taxon>
        <taxon>Anthracoideaceae</taxon>
        <taxon>Testicularia</taxon>
    </lineage>
</organism>
<proteinExistence type="predicted"/>
<sequence length="160" mass="18029">MDRLFHTIAIRSSELPPHMSWETPKTSSYSSLNSATYGEARKSHLRDECFREANVSRIEARYPRRDVPQSHIQRPTKTAARSLTAVDVAKALTALAAPSAPSLRTVSHHHMMQERTIEQRVMTCDEHRDGSVNDHSPRKVLTHSSRSRSPCWAVRCGLSG</sequence>
<protein>
    <submittedName>
        <fullName evidence="1">Uncharacterized protein</fullName>
    </submittedName>
</protein>